<gene>
    <name evidence="1" type="ORF">HPB50_026424</name>
</gene>
<sequence>MHIFHIDHGFEFLPARRVLAADGLHTSFEGTALLASHIKDVSFCEKRYTRSEWNEPTVAETAAAETTEIPLTSQEEFPRLPPPPPHPAPSLPHGPGLDLVFARWRYVTFRLRLVDGAQAA</sequence>
<proteinExistence type="predicted"/>
<accession>A0ACB7RTY3</accession>
<evidence type="ECO:0000313" key="2">
    <source>
        <dbReference type="Proteomes" id="UP000821845"/>
    </source>
</evidence>
<keyword evidence="2" id="KW-1185">Reference proteome</keyword>
<comment type="caution">
    <text evidence="1">The sequence shown here is derived from an EMBL/GenBank/DDBJ whole genome shotgun (WGS) entry which is preliminary data.</text>
</comment>
<protein>
    <submittedName>
        <fullName evidence="1">Uncharacterized protein</fullName>
    </submittedName>
</protein>
<organism evidence="1 2">
    <name type="scientific">Hyalomma asiaticum</name>
    <name type="common">Tick</name>
    <dbReference type="NCBI Taxonomy" id="266040"/>
    <lineage>
        <taxon>Eukaryota</taxon>
        <taxon>Metazoa</taxon>
        <taxon>Ecdysozoa</taxon>
        <taxon>Arthropoda</taxon>
        <taxon>Chelicerata</taxon>
        <taxon>Arachnida</taxon>
        <taxon>Acari</taxon>
        <taxon>Parasitiformes</taxon>
        <taxon>Ixodida</taxon>
        <taxon>Ixodoidea</taxon>
        <taxon>Ixodidae</taxon>
        <taxon>Hyalomminae</taxon>
        <taxon>Hyalomma</taxon>
    </lineage>
</organism>
<evidence type="ECO:0000313" key="1">
    <source>
        <dbReference type="EMBL" id="KAH6924919.1"/>
    </source>
</evidence>
<dbReference type="Proteomes" id="UP000821845">
    <property type="component" value="Chromosome 8"/>
</dbReference>
<dbReference type="EMBL" id="CM023488">
    <property type="protein sequence ID" value="KAH6924919.1"/>
    <property type="molecule type" value="Genomic_DNA"/>
</dbReference>
<name>A0ACB7RTY3_HYAAI</name>
<reference evidence="1" key="1">
    <citation type="submission" date="2020-05" db="EMBL/GenBank/DDBJ databases">
        <title>Large-scale comparative analyses of tick genomes elucidate their genetic diversity and vector capacities.</title>
        <authorList>
            <person name="Jia N."/>
            <person name="Wang J."/>
            <person name="Shi W."/>
            <person name="Du L."/>
            <person name="Sun Y."/>
            <person name="Zhan W."/>
            <person name="Jiang J."/>
            <person name="Wang Q."/>
            <person name="Zhang B."/>
            <person name="Ji P."/>
            <person name="Sakyi L.B."/>
            <person name="Cui X."/>
            <person name="Yuan T."/>
            <person name="Jiang B."/>
            <person name="Yang W."/>
            <person name="Lam T.T.-Y."/>
            <person name="Chang Q."/>
            <person name="Ding S."/>
            <person name="Wang X."/>
            <person name="Zhu J."/>
            <person name="Ruan X."/>
            <person name="Zhao L."/>
            <person name="Wei J."/>
            <person name="Que T."/>
            <person name="Du C."/>
            <person name="Cheng J."/>
            <person name="Dai P."/>
            <person name="Han X."/>
            <person name="Huang E."/>
            <person name="Gao Y."/>
            <person name="Liu J."/>
            <person name="Shao H."/>
            <person name="Ye R."/>
            <person name="Li L."/>
            <person name="Wei W."/>
            <person name="Wang X."/>
            <person name="Wang C."/>
            <person name="Yang T."/>
            <person name="Huo Q."/>
            <person name="Li W."/>
            <person name="Guo W."/>
            <person name="Chen H."/>
            <person name="Zhou L."/>
            <person name="Ni X."/>
            <person name="Tian J."/>
            <person name="Zhou Y."/>
            <person name="Sheng Y."/>
            <person name="Liu T."/>
            <person name="Pan Y."/>
            <person name="Xia L."/>
            <person name="Li J."/>
            <person name="Zhao F."/>
            <person name="Cao W."/>
        </authorList>
    </citation>
    <scope>NUCLEOTIDE SEQUENCE</scope>
    <source>
        <strain evidence="1">Hyas-2018</strain>
    </source>
</reference>